<keyword evidence="1" id="KW-0614">Plasmid</keyword>
<organism evidence="1 2">
    <name type="scientific">Lysinibacillus irui</name>
    <dbReference type="NCBI Taxonomy" id="2998077"/>
    <lineage>
        <taxon>Bacteria</taxon>
        <taxon>Bacillati</taxon>
        <taxon>Bacillota</taxon>
        <taxon>Bacilli</taxon>
        <taxon>Bacillales</taxon>
        <taxon>Bacillaceae</taxon>
        <taxon>Lysinibacillus</taxon>
    </lineage>
</organism>
<accession>A0AAJ5RUK9</accession>
<gene>
    <name evidence="1" type="ORF">OU989_22925</name>
</gene>
<reference evidence="1" key="1">
    <citation type="submission" date="2022-11" db="EMBL/GenBank/DDBJ databases">
        <title>Lysinibacillus irui.</title>
        <authorList>
            <person name="Akintayo S.O."/>
        </authorList>
    </citation>
    <scope>NUCLEOTIDE SEQUENCE</scope>
    <source>
        <strain evidence="1">IRB4-01</strain>
        <plasmid evidence="1">unnamed</plasmid>
    </source>
</reference>
<dbReference type="RefSeq" id="WP_274797585.1">
    <property type="nucleotide sequence ID" value="NZ_CP113528.1"/>
</dbReference>
<geneLocation type="plasmid" evidence="1 2">
    <name>unnamed</name>
</geneLocation>
<evidence type="ECO:0000313" key="1">
    <source>
        <dbReference type="EMBL" id="WDV09374.1"/>
    </source>
</evidence>
<proteinExistence type="predicted"/>
<dbReference type="EMBL" id="CP113528">
    <property type="protein sequence ID" value="WDV09374.1"/>
    <property type="molecule type" value="Genomic_DNA"/>
</dbReference>
<sequence>MGMKVIKDINILRSMDLSSVNAIQYLGLVYKRITMVGEPKTTLFFYNVTERHLIKIKSNDYLLASYVILHKVSDNVYKAT</sequence>
<dbReference type="KEGG" id="liu:OU989_22925"/>
<protein>
    <submittedName>
        <fullName evidence="1">Uncharacterized protein</fullName>
    </submittedName>
</protein>
<dbReference type="Proteomes" id="UP001219585">
    <property type="component" value="Plasmid unnamed"/>
</dbReference>
<evidence type="ECO:0000313" key="2">
    <source>
        <dbReference type="Proteomes" id="UP001219585"/>
    </source>
</evidence>
<dbReference type="AlphaFoldDB" id="A0AAJ5RUK9"/>
<name>A0AAJ5RUK9_9BACI</name>